<dbReference type="OrthoDB" id="9997116at2759"/>
<name>A0A0B1TP48_OESDE</name>
<dbReference type="InterPro" id="IPR049163">
    <property type="entry name" value="Pif1-like_2B_dom"/>
</dbReference>
<evidence type="ECO:0000313" key="3">
    <source>
        <dbReference type="Proteomes" id="UP000053660"/>
    </source>
</evidence>
<sequence>MPPHELRLKKGAIIMLLRNLDIVNGLCNGTRLKVEILGRHVLGCRFICGGRKGQLALIPRIDNYWDKTLPFRLRRRQFPVRVAFAMTINKSQGQSFNRVGVYLPEDVFSHGQLYVAFSRVRTREGLKVQTSTRRVKNIVHEEVLLQTSQSNY</sequence>
<dbReference type="PANTHER" id="PTHR23274">
    <property type="entry name" value="DNA HELICASE-RELATED"/>
    <property type="match status" value="1"/>
</dbReference>
<feature type="domain" description="DNA helicase Pif1-like 2B" evidence="1">
    <location>
        <begin position="1"/>
        <end position="34"/>
    </location>
</feature>
<reference evidence="2 3" key="1">
    <citation type="submission" date="2014-03" db="EMBL/GenBank/DDBJ databases">
        <title>Draft genome of the hookworm Oesophagostomum dentatum.</title>
        <authorList>
            <person name="Mitreva M."/>
        </authorList>
    </citation>
    <scope>NUCLEOTIDE SEQUENCE [LARGE SCALE GENOMIC DNA]</scope>
    <source>
        <strain evidence="2 3">OD-Hann</strain>
    </source>
</reference>
<dbReference type="Pfam" id="PF21530">
    <property type="entry name" value="Pif1_2B_dom"/>
    <property type="match status" value="1"/>
</dbReference>
<dbReference type="GO" id="GO:0005657">
    <property type="term" value="C:replication fork"/>
    <property type="evidence" value="ECO:0007669"/>
    <property type="project" value="TreeGrafter"/>
</dbReference>
<organism evidence="2 3">
    <name type="scientific">Oesophagostomum dentatum</name>
    <name type="common">Nodular worm</name>
    <dbReference type="NCBI Taxonomy" id="61180"/>
    <lineage>
        <taxon>Eukaryota</taxon>
        <taxon>Metazoa</taxon>
        <taxon>Ecdysozoa</taxon>
        <taxon>Nematoda</taxon>
        <taxon>Chromadorea</taxon>
        <taxon>Rhabditida</taxon>
        <taxon>Rhabditina</taxon>
        <taxon>Rhabditomorpha</taxon>
        <taxon>Strongyloidea</taxon>
        <taxon>Strongylidae</taxon>
        <taxon>Oesophagostomum</taxon>
    </lineage>
</organism>
<dbReference type="GO" id="GO:0006260">
    <property type="term" value="P:DNA replication"/>
    <property type="evidence" value="ECO:0007669"/>
    <property type="project" value="TreeGrafter"/>
</dbReference>
<dbReference type="PANTHER" id="PTHR23274:SF48">
    <property type="entry name" value="ATP-DEPENDENT DNA HELICASE"/>
    <property type="match status" value="1"/>
</dbReference>
<keyword evidence="3" id="KW-1185">Reference proteome</keyword>
<dbReference type="Proteomes" id="UP000053660">
    <property type="component" value="Unassembled WGS sequence"/>
</dbReference>
<proteinExistence type="predicted"/>
<dbReference type="AlphaFoldDB" id="A0A0B1TP48"/>
<dbReference type="FunFam" id="3.40.50.300:FF:002884">
    <property type="entry name" value="ATP-dependent DNA helicase"/>
    <property type="match status" value="1"/>
</dbReference>
<dbReference type="EMBL" id="KN549430">
    <property type="protein sequence ID" value="KHJ97592.1"/>
    <property type="molecule type" value="Genomic_DNA"/>
</dbReference>
<dbReference type="Gene3D" id="3.40.50.300">
    <property type="entry name" value="P-loop containing nucleotide triphosphate hydrolases"/>
    <property type="match status" value="1"/>
</dbReference>
<dbReference type="CDD" id="cd18809">
    <property type="entry name" value="SF1_C_RecD"/>
    <property type="match status" value="1"/>
</dbReference>
<dbReference type="SUPFAM" id="SSF52540">
    <property type="entry name" value="P-loop containing nucleoside triphosphate hydrolases"/>
    <property type="match status" value="1"/>
</dbReference>
<dbReference type="InterPro" id="IPR027417">
    <property type="entry name" value="P-loop_NTPase"/>
</dbReference>
<protein>
    <recommendedName>
        <fullName evidence="1">DNA helicase Pif1-like 2B domain-containing protein</fullName>
    </recommendedName>
</protein>
<accession>A0A0B1TP48</accession>
<gene>
    <name evidence="2" type="ORF">OESDEN_02426</name>
</gene>
<evidence type="ECO:0000313" key="2">
    <source>
        <dbReference type="EMBL" id="KHJ97592.1"/>
    </source>
</evidence>
<evidence type="ECO:0000259" key="1">
    <source>
        <dbReference type="Pfam" id="PF21530"/>
    </source>
</evidence>